<keyword evidence="4" id="KW-1185">Reference proteome</keyword>
<dbReference type="InterPro" id="IPR003583">
    <property type="entry name" value="Hlx-hairpin-Hlx_DNA-bd_motif"/>
</dbReference>
<feature type="domain" description="Helix-hairpin-helix DNA-binding motif class 1" evidence="2">
    <location>
        <begin position="370"/>
        <end position="389"/>
    </location>
</feature>
<feature type="compositionally biased region" description="Low complexity" evidence="1">
    <location>
        <begin position="332"/>
        <end position="345"/>
    </location>
</feature>
<dbReference type="GO" id="GO:0003677">
    <property type="term" value="F:DNA binding"/>
    <property type="evidence" value="ECO:0007669"/>
    <property type="project" value="UniProtKB-KW"/>
</dbReference>
<evidence type="ECO:0000313" key="3">
    <source>
        <dbReference type="EMBL" id="ABD10635.1"/>
    </source>
</evidence>
<dbReference type="HOGENOM" id="CLU_650132_0_0_11"/>
<dbReference type="GO" id="GO:0015627">
    <property type="term" value="C:type II protein secretion system complex"/>
    <property type="evidence" value="ECO:0007669"/>
    <property type="project" value="TreeGrafter"/>
</dbReference>
<dbReference type="Gene3D" id="1.10.150.320">
    <property type="entry name" value="Photosystem II 12 kDa extrinsic protein"/>
    <property type="match status" value="1"/>
</dbReference>
<dbReference type="PANTHER" id="PTHR21180:SF32">
    <property type="entry name" value="ENDONUCLEASE_EXONUCLEASE_PHOSPHATASE FAMILY DOMAIN-CONTAINING PROTEIN 1"/>
    <property type="match status" value="1"/>
</dbReference>
<dbReference type="GO" id="GO:0015628">
    <property type="term" value="P:protein secretion by the type II secretion system"/>
    <property type="evidence" value="ECO:0007669"/>
    <property type="project" value="TreeGrafter"/>
</dbReference>
<dbReference type="Pfam" id="PF12836">
    <property type="entry name" value="HHH_3"/>
    <property type="match status" value="1"/>
</dbReference>
<dbReference type="eggNOG" id="COG1555">
    <property type="taxonomic scope" value="Bacteria"/>
</dbReference>
<feature type="region of interest" description="Disordered" evidence="1">
    <location>
        <begin position="126"/>
        <end position="169"/>
    </location>
</feature>
<feature type="compositionally biased region" description="Basic and acidic residues" evidence="1">
    <location>
        <begin position="138"/>
        <end position="154"/>
    </location>
</feature>
<proteinExistence type="predicted"/>
<dbReference type="STRING" id="106370.Francci3_1257"/>
<evidence type="ECO:0000256" key="1">
    <source>
        <dbReference type="SAM" id="MobiDB-lite"/>
    </source>
</evidence>
<dbReference type="Gene3D" id="3.10.560.10">
    <property type="entry name" value="Outer membrane lipoprotein wza domain like"/>
    <property type="match status" value="1"/>
</dbReference>
<accession>Q2JDK7</accession>
<sequence length="422" mass="43206">MVESTPGPGYPLSAPSPRFPVHAFPPETSVSSRWPSLDLLPSDDATVPLRPPDPPADGSAGGSRRVRDATFTEDEQEIGGDESDLFGIREGVFLDEDRAAGGWVADELAAEGADLGRLVAGRTDRRRPVHSRLVHPRAGREMDDGEDEGGRGPDRGPSAGRPAPGVPRGDLVGVIRRRLPATLHGIVVAPAARAALVLALVALAAALMTAWFSWQHRPVPLASSEVDTPRTGESAAAGNARSDHSDHGATSATDTSVTSAPTARAARTGASGEVVVDVAGRVARPGVVRLPAGARVVDAIERAGGVLPGTDTTGLALARLLVDGEQVLVDGKPGPARPGTAAGQPAGTGLGSAGSTAATGPIDLNAATAEELDGLPGVGPVLARRIVEWRTAHGPFRSPEQLAEVTGVGDKRLADLLPLLKV</sequence>
<dbReference type="AlphaFoldDB" id="Q2JDK7"/>
<dbReference type="SMART" id="SM00278">
    <property type="entry name" value="HhH1"/>
    <property type="match status" value="2"/>
</dbReference>
<gene>
    <name evidence="3" type="ordered locus">Francci3_1257</name>
</gene>
<reference evidence="3 4" key="1">
    <citation type="journal article" date="2007" name="Genome Res.">
        <title>Genome characteristics of facultatively symbiotic Frankia sp. strains reflect host range and host plant biogeography.</title>
        <authorList>
            <person name="Normand P."/>
            <person name="Lapierre P."/>
            <person name="Tisa L.S."/>
            <person name="Gogarten J.P."/>
            <person name="Alloisio N."/>
            <person name="Bagnarol E."/>
            <person name="Bassi C.A."/>
            <person name="Berry A.M."/>
            <person name="Bickhart D.M."/>
            <person name="Choisne N."/>
            <person name="Couloux A."/>
            <person name="Cournoyer B."/>
            <person name="Cruveiller S."/>
            <person name="Daubin V."/>
            <person name="Demange N."/>
            <person name="Francino M.P."/>
            <person name="Goltsman E."/>
            <person name="Huang Y."/>
            <person name="Kopp O.R."/>
            <person name="Labarre L."/>
            <person name="Lapidus A."/>
            <person name="Lavire C."/>
            <person name="Marechal J."/>
            <person name="Martinez M."/>
            <person name="Mastronunzio J.E."/>
            <person name="Mullin B.C."/>
            <person name="Niemann J."/>
            <person name="Pujic P."/>
            <person name="Rawnsley T."/>
            <person name="Rouy Z."/>
            <person name="Schenowitz C."/>
            <person name="Sellstedt A."/>
            <person name="Tavares F."/>
            <person name="Tomkins J.P."/>
            <person name="Vallenet D."/>
            <person name="Valverde C."/>
            <person name="Wall L.G."/>
            <person name="Wang Y."/>
            <person name="Medigue C."/>
            <person name="Benson D.R."/>
        </authorList>
    </citation>
    <scope>NUCLEOTIDE SEQUENCE [LARGE SCALE GENOMIC DNA]</scope>
    <source>
        <strain evidence="4">DSM 45818 / CECT 9043 / CcI3</strain>
    </source>
</reference>
<feature type="domain" description="Helix-hairpin-helix DNA-binding motif class 1" evidence="2">
    <location>
        <begin position="400"/>
        <end position="419"/>
    </location>
</feature>
<name>Q2JDK7_FRACC</name>
<keyword evidence="3" id="KW-0238">DNA-binding</keyword>
<dbReference type="InterPro" id="IPR051675">
    <property type="entry name" value="Endo/Exo/Phosphatase_dom_1"/>
</dbReference>
<evidence type="ECO:0000259" key="2">
    <source>
        <dbReference type="SMART" id="SM00278"/>
    </source>
</evidence>
<dbReference type="GO" id="GO:0006281">
    <property type="term" value="P:DNA repair"/>
    <property type="evidence" value="ECO:0007669"/>
    <property type="project" value="InterPro"/>
</dbReference>
<dbReference type="Pfam" id="PF10531">
    <property type="entry name" value="SLBB"/>
    <property type="match status" value="1"/>
</dbReference>
<dbReference type="KEGG" id="fra:Francci3_1257"/>
<dbReference type="InterPro" id="IPR019554">
    <property type="entry name" value="Soluble_ligand-bd"/>
</dbReference>
<evidence type="ECO:0000313" key="4">
    <source>
        <dbReference type="Proteomes" id="UP000001937"/>
    </source>
</evidence>
<dbReference type="InterPro" id="IPR010994">
    <property type="entry name" value="RuvA_2-like"/>
</dbReference>
<dbReference type="Proteomes" id="UP000001937">
    <property type="component" value="Chromosome"/>
</dbReference>
<feature type="region of interest" description="Disordered" evidence="1">
    <location>
        <begin position="223"/>
        <end position="270"/>
    </location>
</feature>
<feature type="region of interest" description="Disordered" evidence="1">
    <location>
        <begin position="1"/>
        <end position="83"/>
    </location>
</feature>
<dbReference type="SUPFAM" id="SSF47781">
    <property type="entry name" value="RuvA domain 2-like"/>
    <property type="match status" value="1"/>
</dbReference>
<organism evidence="3 4">
    <name type="scientific">Frankia casuarinae (strain DSM 45818 / CECT 9043 / HFP020203 / CcI3)</name>
    <dbReference type="NCBI Taxonomy" id="106370"/>
    <lineage>
        <taxon>Bacteria</taxon>
        <taxon>Bacillati</taxon>
        <taxon>Actinomycetota</taxon>
        <taxon>Actinomycetes</taxon>
        <taxon>Frankiales</taxon>
        <taxon>Frankiaceae</taxon>
        <taxon>Frankia</taxon>
    </lineage>
</organism>
<dbReference type="PANTHER" id="PTHR21180">
    <property type="entry name" value="ENDONUCLEASE/EXONUCLEASE/PHOSPHATASE FAMILY DOMAIN-CONTAINING PROTEIN 1"/>
    <property type="match status" value="1"/>
</dbReference>
<feature type="region of interest" description="Disordered" evidence="1">
    <location>
        <begin position="332"/>
        <end position="355"/>
    </location>
</feature>
<dbReference type="EMBL" id="CP000249">
    <property type="protein sequence ID" value="ABD10635.1"/>
    <property type="molecule type" value="Genomic_DNA"/>
</dbReference>
<feature type="compositionally biased region" description="Low complexity" evidence="1">
    <location>
        <begin position="249"/>
        <end position="263"/>
    </location>
</feature>
<feature type="compositionally biased region" description="Acidic residues" evidence="1">
    <location>
        <begin position="71"/>
        <end position="83"/>
    </location>
</feature>
<feature type="compositionally biased region" description="Basic residues" evidence="1">
    <location>
        <begin position="126"/>
        <end position="137"/>
    </location>
</feature>
<protein>
    <submittedName>
        <fullName evidence="3">Helix-hairpin-helix DNA-binding, class 1</fullName>
    </submittedName>
</protein>